<protein>
    <submittedName>
        <fullName evidence="2">Uncharacterized protein</fullName>
    </submittedName>
</protein>
<name>L9YPE8_9EURY</name>
<comment type="caution">
    <text evidence="2">The sequence shown here is derived from an EMBL/GenBank/DDBJ whole genome shotgun (WGS) entry which is preliminary data.</text>
</comment>
<dbReference type="EMBL" id="AOIJ01000086">
    <property type="protein sequence ID" value="ELY75536.1"/>
    <property type="molecule type" value="Genomic_DNA"/>
</dbReference>
<organism evidence="2 3">
    <name type="scientific">Natrinema gari JCM 14663</name>
    <dbReference type="NCBI Taxonomy" id="1230459"/>
    <lineage>
        <taxon>Archaea</taxon>
        <taxon>Methanobacteriati</taxon>
        <taxon>Methanobacteriota</taxon>
        <taxon>Stenosarchaea group</taxon>
        <taxon>Halobacteria</taxon>
        <taxon>Halobacteriales</taxon>
        <taxon>Natrialbaceae</taxon>
        <taxon>Natrinema</taxon>
    </lineage>
</organism>
<gene>
    <name evidence="2" type="ORF">C486_20098</name>
</gene>
<keyword evidence="1" id="KW-0472">Membrane</keyword>
<reference evidence="2 3" key="1">
    <citation type="journal article" date="2014" name="PLoS Genet.">
        <title>Phylogenetically driven sequencing of extremely halophilic archaea reveals strategies for static and dynamic osmo-response.</title>
        <authorList>
            <person name="Becker E.A."/>
            <person name="Seitzer P.M."/>
            <person name="Tritt A."/>
            <person name="Larsen D."/>
            <person name="Krusor M."/>
            <person name="Yao A.I."/>
            <person name="Wu D."/>
            <person name="Madern D."/>
            <person name="Eisen J.A."/>
            <person name="Darling A.E."/>
            <person name="Facciotti M.T."/>
        </authorList>
    </citation>
    <scope>NUCLEOTIDE SEQUENCE [LARGE SCALE GENOMIC DNA]</scope>
    <source>
        <strain evidence="2 3">JCM 14663</strain>
    </source>
</reference>
<sequence length="64" mass="6686">MFSTLRTILVAFVGMFVGTVAAAAIVADPTSLLGMTITLVLVAVFSYAAYHLDERFAGNSSTNA</sequence>
<dbReference type="PATRIC" id="fig|1230459.4.peg.3985"/>
<evidence type="ECO:0000313" key="3">
    <source>
        <dbReference type="Proteomes" id="UP000011592"/>
    </source>
</evidence>
<dbReference type="RefSeq" id="WP_008459163.1">
    <property type="nucleotide sequence ID" value="NZ_AOIJ01000086.1"/>
</dbReference>
<feature type="transmembrane region" description="Helical" evidence="1">
    <location>
        <begin position="32"/>
        <end position="50"/>
    </location>
</feature>
<keyword evidence="1" id="KW-0812">Transmembrane</keyword>
<evidence type="ECO:0000256" key="1">
    <source>
        <dbReference type="SAM" id="Phobius"/>
    </source>
</evidence>
<dbReference type="AlphaFoldDB" id="L9YPE8"/>
<accession>L9YPE8</accession>
<keyword evidence="1" id="KW-1133">Transmembrane helix</keyword>
<evidence type="ECO:0000313" key="2">
    <source>
        <dbReference type="EMBL" id="ELY75536.1"/>
    </source>
</evidence>
<proteinExistence type="predicted"/>
<keyword evidence="3" id="KW-1185">Reference proteome</keyword>
<dbReference type="Proteomes" id="UP000011592">
    <property type="component" value="Unassembled WGS sequence"/>
</dbReference>